<reference evidence="2 3" key="1">
    <citation type="submission" date="2017-07" db="EMBL/GenBank/DDBJ databases">
        <title>Analysis of two Campylobacter avium genomes and identification of a novel hippuricase gene.</title>
        <authorList>
            <person name="Miller W.G."/>
            <person name="Chapman M.H."/>
            <person name="Yee E."/>
            <person name="Revez J."/>
            <person name="Bono J.L."/>
            <person name="Rossi M."/>
        </authorList>
    </citation>
    <scope>NUCLEOTIDE SEQUENCE [LARGE SCALE GENOMIC DNA]</scope>
    <source>
        <strain evidence="2 3">LMG 24591</strain>
    </source>
</reference>
<evidence type="ECO:0000256" key="1">
    <source>
        <dbReference type="SAM" id="Phobius"/>
    </source>
</evidence>
<keyword evidence="1" id="KW-0812">Transmembrane</keyword>
<feature type="transmembrane region" description="Helical" evidence="1">
    <location>
        <begin position="119"/>
        <end position="140"/>
    </location>
</feature>
<proteinExistence type="predicted"/>
<feature type="transmembrane region" description="Helical" evidence="1">
    <location>
        <begin position="89"/>
        <end position="107"/>
    </location>
</feature>
<dbReference type="KEGG" id="cavi:CAV_1736"/>
<keyword evidence="1" id="KW-1133">Transmembrane helix</keyword>
<sequence length="169" mass="19703">MFGFIKEQVKFAKKDGLIYATIYILSCLFAFIPYVGFVLKIFSFLFLFLALKTVAELSNSSKIQRDFFIFVFSYLAYTLISFFKDDMDVLVLYFSYLLYSSYLLFSFNVFKALAMSSDVALFVYAFAFVFLAAVLEFFNLSYVLSYVLYIIGSILGLLAWLNLRYIYKK</sequence>
<dbReference type="AlphaFoldDB" id="A0A222MZD6"/>
<evidence type="ECO:0000313" key="2">
    <source>
        <dbReference type="EMBL" id="ASQ31327.1"/>
    </source>
</evidence>
<feature type="transmembrane region" description="Helical" evidence="1">
    <location>
        <begin position="16"/>
        <end position="32"/>
    </location>
</feature>
<dbReference type="Proteomes" id="UP000201169">
    <property type="component" value="Chromosome"/>
</dbReference>
<name>A0A222MZD6_9BACT</name>
<evidence type="ECO:0008006" key="4">
    <source>
        <dbReference type="Google" id="ProtNLM"/>
    </source>
</evidence>
<protein>
    <recommendedName>
        <fullName evidence="4">Integral membrane protein</fullName>
    </recommendedName>
</protein>
<organism evidence="2 3">
    <name type="scientific">Campylobacter avium LMG 24591</name>
    <dbReference type="NCBI Taxonomy" id="522484"/>
    <lineage>
        <taxon>Bacteria</taxon>
        <taxon>Pseudomonadati</taxon>
        <taxon>Campylobacterota</taxon>
        <taxon>Epsilonproteobacteria</taxon>
        <taxon>Campylobacterales</taxon>
        <taxon>Campylobacteraceae</taxon>
        <taxon>Campylobacter</taxon>
    </lineage>
</organism>
<gene>
    <name evidence="2" type="ORF">CAV_1736</name>
</gene>
<feature type="transmembrane region" description="Helical" evidence="1">
    <location>
        <begin position="67"/>
        <end position="83"/>
    </location>
</feature>
<keyword evidence="1" id="KW-0472">Membrane</keyword>
<feature type="transmembrane region" description="Helical" evidence="1">
    <location>
        <begin position="146"/>
        <end position="167"/>
    </location>
</feature>
<dbReference type="RefSeq" id="WP_094324459.1">
    <property type="nucleotide sequence ID" value="NZ_CP022347.1"/>
</dbReference>
<evidence type="ECO:0000313" key="3">
    <source>
        <dbReference type="Proteomes" id="UP000201169"/>
    </source>
</evidence>
<keyword evidence="3" id="KW-1185">Reference proteome</keyword>
<accession>A0A222MZD6</accession>
<dbReference type="EMBL" id="CP022347">
    <property type="protein sequence ID" value="ASQ31327.1"/>
    <property type="molecule type" value="Genomic_DNA"/>
</dbReference>